<protein>
    <submittedName>
        <fullName evidence="1">Uncharacterized protein</fullName>
    </submittedName>
</protein>
<dbReference type="Proteomes" id="UP000254554">
    <property type="component" value="Unassembled WGS sequence"/>
</dbReference>
<organism evidence="1 2">
    <name type="scientific">Fluoribacter dumoffii</name>
    <dbReference type="NCBI Taxonomy" id="463"/>
    <lineage>
        <taxon>Bacteria</taxon>
        <taxon>Pseudomonadati</taxon>
        <taxon>Pseudomonadota</taxon>
        <taxon>Gammaproteobacteria</taxon>
        <taxon>Legionellales</taxon>
        <taxon>Legionellaceae</taxon>
        <taxon>Fluoribacter</taxon>
    </lineage>
</organism>
<proteinExistence type="predicted"/>
<reference evidence="1 2" key="1">
    <citation type="submission" date="2018-06" db="EMBL/GenBank/DDBJ databases">
        <authorList>
            <consortium name="Pathogen Informatics"/>
            <person name="Doyle S."/>
        </authorList>
    </citation>
    <scope>NUCLEOTIDE SEQUENCE [LARGE SCALE GENOMIC DNA]</scope>
    <source>
        <strain evidence="1 2">NCTC11370</strain>
    </source>
</reference>
<dbReference type="EMBL" id="UGGT01000001">
    <property type="protein sequence ID" value="STO22984.1"/>
    <property type="molecule type" value="Genomic_DNA"/>
</dbReference>
<dbReference type="AlphaFoldDB" id="A0A377GDZ8"/>
<accession>A0A377GDZ8</accession>
<evidence type="ECO:0000313" key="1">
    <source>
        <dbReference type="EMBL" id="STO22984.1"/>
    </source>
</evidence>
<dbReference type="RefSeq" id="WP_010655102.1">
    <property type="nucleotide sequence ID" value="NZ_JAPHOO010000002.1"/>
</dbReference>
<dbReference type="OrthoDB" id="9860173at2"/>
<evidence type="ECO:0000313" key="2">
    <source>
        <dbReference type="Proteomes" id="UP000254554"/>
    </source>
</evidence>
<keyword evidence="2" id="KW-1185">Reference proteome</keyword>
<sequence length="74" mass="8713">MRDKVNVLYYPDTQVSHTTLKKCILFFDEIHFMDRPAFTIGNFGLIGSPSPLRATEKSFREDALEYQYMFMVLK</sequence>
<gene>
    <name evidence="1" type="ORF">NCTC11370_03086</name>
</gene>
<dbReference type="STRING" id="1094715.GCA_000236165_03072"/>
<name>A0A377GDZ8_9GAMM</name>
<dbReference type="GeneID" id="93293959"/>